<dbReference type="Proteomes" id="UP000008130">
    <property type="component" value="Chromosome"/>
</dbReference>
<keyword evidence="3" id="KW-1185">Reference proteome</keyword>
<dbReference type="EMBL" id="CP002568">
    <property type="protein sequence ID" value="ADZ69057.1"/>
    <property type="molecule type" value="Genomic_DNA"/>
</dbReference>
<reference evidence="2 3" key="1">
    <citation type="journal article" date="2011" name="J. Bacteriol.">
        <title>Complete genome sequence of Polymorphum gilvum SL003B-26A1T, a crude oil-degrading bacterium from oil-polluted saline soil.</title>
        <authorList>
            <person name="Li S.G."/>
            <person name="Tang Y.Q."/>
            <person name="Nie Y."/>
            <person name="Cai M."/>
            <person name="Wu X.L."/>
        </authorList>
    </citation>
    <scope>NUCLEOTIDE SEQUENCE [LARGE SCALE GENOMIC DNA]</scope>
    <source>
        <strain evidence="3">LMG 25793 / CGMCC 1.9160 / SL003B-26A1</strain>
    </source>
</reference>
<evidence type="ECO:0000313" key="3">
    <source>
        <dbReference type="Proteomes" id="UP000008130"/>
    </source>
</evidence>
<dbReference type="eggNOG" id="COG0582">
    <property type="taxonomic scope" value="Bacteria"/>
</dbReference>
<dbReference type="HOGENOM" id="CLU_2357321_0_0_5"/>
<proteinExistence type="predicted"/>
<dbReference type="KEGG" id="pgv:SL003B_0624"/>
<evidence type="ECO:0000256" key="1">
    <source>
        <dbReference type="SAM" id="MobiDB-lite"/>
    </source>
</evidence>
<sequence>MGVRHRERHPQGRAQERRPHGCQQDSPGRDRPLPEGSVRPPGESTKRAEGSFLAYWEKTLGQYSLAYITADTVSDKLAELAAAGDGRRKPPEEGER</sequence>
<gene>
    <name evidence="2" type="ordered locus">SL003B_0624</name>
</gene>
<protein>
    <submittedName>
        <fullName evidence="2">Uncharacterized protein</fullName>
    </submittedName>
</protein>
<organism evidence="2 3">
    <name type="scientific">Polymorphum gilvum (strain LMG 25793 / CGMCC 1.9160 / SL003B-26A1)</name>
    <dbReference type="NCBI Taxonomy" id="991905"/>
    <lineage>
        <taxon>Bacteria</taxon>
        <taxon>Pseudomonadati</taxon>
        <taxon>Pseudomonadota</taxon>
        <taxon>Alphaproteobacteria</taxon>
        <taxon>Rhodobacterales</taxon>
        <taxon>Paracoccaceae</taxon>
        <taxon>Polymorphum</taxon>
    </lineage>
</organism>
<dbReference type="STRING" id="991905.SL003B_0624"/>
<evidence type="ECO:0000313" key="2">
    <source>
        <dbReference type="EMBL" id="ADZ69057.1"/>
    </source>
</evidence>
<accession>F2J4W5</accession>
<dbReference type="AlphaFoldDB" id="F2J4W5"/>
<feature type="region of interest" description="Disordered" evidence="1">
    <location>
        <begin position="1"/>
        <end position="48"/>
    </location>
</feature>
<name>F2J4W5_POLGS</name>